<dbReference type="PANTHER" id="PTHR10704:SF3">
    <property type="entry name" value="CARBOHYDRATE SULFOTRANSFERASE 2"/>
    <property type="match status" value="1"/>
</dbReference>
<dbReference type="SUPFAM" id="SSF52540">
    <property type="entry name" value="P-loop containing nucleoside triphosphate hydrolases"/>
    <property type="match status" value="1"/>
</dbReference>
<keyword evidence="24" id="KW-1185">Reference proteome</keyword>
<dbReference type="Gene3D" id="3.40.50.300">
    <property type="entry name" value="P-loop containing nucleotide triphosphate hydrolases"/>
    <property type="match status" value="1"/>
</dbReference>
<comment type="function">
    <text evidence="17">Sulfotransferase that utilizes 3'-phospho-5'-adenylyl sulfate (PAPS) as sulfonate donor to catalyze the transfer of sulfate to position 6 of non-reducing N-acetylglucosamine (GlcNAc) residues within keratan-like structures on N-linked glycans and within mucin-associated glycans that can ultimately serve as SELL ligands. SELL ligands are present in high endothelial cells (HEVs) and play a central role in lymphocyte homing at sites of inflammation. Participates in biosynthesis of the SELL ligand sialyl 6-sulfo Lewis X and in lymphocyte homing to Peyer patches. Has no activity toward O-linked sugars. Its substrate specificity may be influenced by its subcellular location. Sulfates GlcNAc residues at terminal, non-reducing ends of oligosaccharide chains.</text>
</comment>
<dbReference type="FunCoup" id="A0A6J3DID7">
    <property type="interactions" value="63"/>
</dbReference>
<evidence type="ECO:0000256" key="7">
    <source>
        <dbReference type="ARBA" id="ARBA00023136"/>
    </source>
</evidence>
<feature type="region of interest" description="Disordered" evidence="21">
    <location>
        <begin position="156"/>
        <end position="184"/>
    </location>
</feature>
<sequence>MRAVGAEPPRLSPPPGRSAAEPGPAPPLPRRPRGARAAAAPGDGGAEETRGAARPLSRAAAGRGGGGGGGAVAAAAAPCGPGAGGRAGVGAGGGAPCCPPRGPGRRGAEQQLAPPPPPSMKVCRRKALALCLGYALLLLLAALNLLEYKWRREPRRCGEPPAAPRHRPPPPPPPAPSVGSRGPQGARRQLVYVFTTWRSGSSFFGELFNQNPEVFFLYEPVWHVWQKLYPGDAVSLQGAARDMLSSLYRCDLSVFQLYSTAGAGKNLTTLGIFGAATNKVICSSPLCPAYRKEVVGMVDDRVCKKCPPQRLSRFQEECHKYRTLVIKGVRVFDLAILAPLMRDPTLDLKVIHLVRDPRAVASSRIKSRHGLIRESLQVVRSRDPRIHRMPFLDAGHKLGGKKEGGGGSDYHALGAMEVICSSMAKTLQTALHPPDWLQGNYMAVRYEDLVVEPIKTLRQVYGFVNLAVSPEMEKFTLNMTSGPGYSSKPFVVSARNATQALSAWRTALSYQQIKQVEEYCHQPMALLGYERVGSPEEVKDLSRTLLRKPRL</sequence>
<dbReference type="EC" id="2.8.2.-" evidence="20"/>
<keyword evidence="5 22" id="KW-1133">Transmembrane helix</keyword>
<dbReference type="FunFam" id="3.40.50.300:FF:000765">
    <property type="entry name" value="Sulfotransferase"/>
    <property type="match status" value="1"/>
</dbReference>
<dbReference type="InterPro" id="IPR000863">
    <property type="entry name" value="Sulfotransferase_dom"/>
</dbReference>
<evidence type="ECO:0000256" key="16">
    <source>
        <dbReference type="ARBA" id="ARBA00051939"/>
    </source>
</evidence>
<comment type="catalytic activity">
    <reaction evidence="16">
        <text>3-O-{beta-D-galactosyl-(1-&gt;3)-[N-acetyl-beta-D-glucosaminyl-(1-&gt;6)]-N-acetyl-alpha-D-galactosaminyl}-L-seryl-[protein] + 3'-phosphoadenylyl sulfate = 3-O-{beta-D-galactosyl-(1-&gt;3)-[6-O-sulfo-N-acetyl-beta-D-glucosaminyl-(1-&gt;6)]-N-acetyl-alpha-D-galactosaminyl}-L-seryl-[protein] + adenosine 3',5'-bisphosphate + H(+)</text>
        <dbReference type="Rhea" id="RHEA:67868"/>
        <dbReference type="Rhea" id="RHEA-COMP:14419"/>
        <dbReference type="Rhea" id="RHEA-COMP:17367"/>
        <dbReference type="ChEBI" id="CHEBI:15378"/>
        <dbReference type="ChEBI" id="CHEBI:58339"/>
        <dbReference type="ChEBI" id="CHEBI:58343"/>
        <dbReference type="ChEBI" id="CHEBI:139605"/>
        <dbReference type="ChEBI" id="CHEBI:176494"/>
    </reaction>
    <physiologicalReaction direction="left-to-right" evidence="16">
        <dbReference type="Rhea" id="RHEA:67869"/>
    </physiologicalReaction>
</comment>
<evidence type="ECO:0000256" key="19">
    <source>
        <dbReference type="ARBA" id="ARBA00062570"/>
    </source>
</evidence>
<keyword evidence="3 22" id="KW-0812">Transmembrane</keyword>
<feature type="compositionally biased region" description="Gly residues" evidence="21">
    <location>
        <begin position="62"/>
        <end position="71"/>
    </location>
</feature>
<dbReference type="GO" id="GO:0005794">
    <property type="term" value="C:Golgi apparatus"/>
    <property type="evidence" value="ECO:0007669"/>
    <property type="project" value="UniProtKB-SubCell"/>
</dbReference>
<evidence type="ECO:0000256" key="3">
    <source>
        <dbReference type="ARBA" id="ARBA00022692"/>
    </source>
</evidence>
<dbReference type="GeneID" id="116492454"/>
<evidence type="ECO:0000256" key="10">
    <source>
        <dbReference type="ARBA" id="ARBA00023198"/>
    </source>
</evidence>
<keyword evidence="11" id="KW-0119">Carbohydrate metabolism</keyword>
<evidence type="ECO:0000256" key="21">
    <source>
        <dbReference type="SAM" id="MobiDB-lite"/>
    </source>
</evidence>
<organism evidence="24 25">
    <name type="scientific">Aythya fuligula</name>
    <name type="common">Tufted duck</name>
    <name type="synonym">Anas fuligula</name>
    <dbReference type="NCBI Taxonomy" id="219594"/>
    <lineage>
        <taxon>Eukaryota</taxon>
        <taxon>Metazoa</taxon>
        <taxon>Chordata</taxon>
        <taxon>Craniata</taxon>
        <taxon>Vertebrata</taxon>
        <taxon>Euteleostomi</taxon>
        <taxon>Archelosauria</taxon>
        <taxon>Archosauria</taxon>
        <taxon>Dinosauria</taxon>
        <taxon>Saurischia</taxon>
        <taxon>Theropoda</taxon>
        <taxon>Coelurosauria</taxon>
        <taxon>Aves</taxon>
        <taxon>Neognathae</taxon>
        <taxon>Galloanserae</taxon>
        <taxon>Anseriformes</taxon>
        <taxon>Anatidae</taxon>
        <taxon>Aythyinae</taxon>
        <taxon>Aythya</taxon>
    </lineage>
</organism>
<keyword evidence="9" id="KW-0325">Glycoprotein</keyword>
<evidence type="ECO:0000256" key="11">
    <source>
        <dbReference type="ARBA" id="ARBA00023277"/>
    </source>
</evidence>
<protein>
    <recommendedName>
        <fullName evidence="20">Sulfotransferase</fullName>
        <ecNumber evidence="20">2.8.2.-</ecNumber>
    </recommendedName>
</protein>
<comment type="similarity">
    <text evidence="1">Belongs to the sulfotransferase 1 family. Gal/GlcNAc/GalNAc subfamily.</text>
</comment>
<dbReference type="GO" id="GO:0006044">
    <property type="term" value="P:N-acetylglucosamine metabolic process"/>
    <property type="evidence" value="ECO:0007669"/>
    <property type="project" value="TreeGrafter"/>
</dbReference>
<evidence type="ECO:0000256" key="14">
    <source>
        <dbReference type="ARBA" id="ARBA00050332"/>
    </source>
</evidence>
<feature type="domain" description="Sulfotransferase" evidence="23">
    <location>
        <begin position="345"/>
        <end position="527"/>
    </location>
</feature>
<evidence type="ECO:0000256" key="17">
    <source>
        <dbReference type="ARBA" id="ARBA00057213"/>
    </source>
</evidence>
<dbReference type="AlphaFoldDB" id="A0A6J3DID7"/>
<dbReference type="CTD" id="9435"/>
<gene>
    <name evidence="25" type="primary">CHST2</name>
</gene>
<dbReference type="RefSeq" id="XP_032049108.1">
    <property type="nucleotide sequence ID" value="XM_032193217.1"/>
</dbReference>
<keyword evidence="4" id="KW-0735">Signal-anchor</keyword>
<evidence type="ECO:0000313" key="24">
    <source>
        <dbReference type="Proteomes" id="UP000504639"/>
    </source>
</evidence>
<comment type="catalytic activity">
    <reaction evidence="13">
        <text>3-O-{N-acetyl-beta-D-glucosaminyl-(1-&gt;3)-beta-D-galactosyl-(1-&gt;3)-N-acetyl-alpha-D-galactosaminyl}-L-threonyl-[protein] + 3'-phosphoadenylyl sulfate = 3-O-{6-O-sulfo-N-acetyl-beta-D-glucosaminyl-(1-&gt;3)-beta-D-galactosyl-(1-&gt;3)-N-acetyl-alpha-D-galactosaminyl}-L-threonyl-[protein] + adenosine 3',5'-bisphosphate + H(+)</text>
        <dbReference type="Rhea" id="RHEA:67856"/>
        <dbReference type="Rhea" id="RHEA-COMP:17368"/>
        <dbReference type="Rhea" id="RHEA-COMP:17369"/>
        <dbReference type="ChEBI" id="CHEBI:15378"/>
        <dbReference type="ChEBI" id="CHEBI:58339"/>
        <dbReference type="ChEBI" id="CHEBI:58343"/>
        <dbReference type="ChEBI" id="CHEBI:176489"/>
        <dbReference type="ChEBI" id="CHEBI:176492"/>
    </reaction>
    <physiologicalReaction direction="left-to-right" evidence="13">
        <dbReference type="Rhea" id="RHEA:67857"/>
    </physiologicalReaction>
</comment>
<comment type="subcellular location">
    <subcellularLocation>
        <location evidence="12">Golgi apparatus</location>
        <location evidence="12">trans-Golgi network membrane</location>
        <topology evidence="12">Single-pass type II membrane protein</topology>
    </subcellularLocation>
</comment>
<dbReference type="GO" id="GO:0006954">
    <property type="term" value="P:inflammatory response"/>
    <property type="evidence" value="ECO:0007669"/>
    <property type="project" value="UniProtKB-KW"/>
</dbReference>
<keyword evidence="10" id="KW-0395">Inflammatory response</keyword>
<proteinExistence type="inferred from homology"/>
<comment type="catalytic activity">
    <reaction evidence="14">
        <text>3-O-{N-acetyl-beta-D-glucosaminyl-(1-&gt;3)-beta-D-galactosyl-(1-&gt;3)-N-acetyl-alpha-D-galactosaminyl}-L-seryl-[protein] + 3'-phosphoadenylyl sulfate = 3-O-{6-O-sulfo-N-acetyl-beta-D-glucosaminyl-(1-&gt;3)-beta-D-galactosyl-(1-&gt;3)-N-acetyl-alpha-D-galactosaminyl}-L-seryl-[protein] + adenosine 3',5'-bisphosphate + H(+)</text>
        <dbReference type="Rhea" id="RHEA:67860"/>
        <dbReference type="Rhea" id="RHEA-COMP:17365"/>
        <dbReference type="Rhea" id="RHEA-COMP:17366"/>
        <dbReference type="ChEBI" id="CHEBI:15378"/>
        <dbReference type="ChEBI" id="CHEBI:58339"/>
        <dbReference type="ChEBI" id="CHEBI:58343"/>
        <dbReference type="ChEBI" id="CHEBI:176490"/>
        <dbReference type="ChEBI" id="CHEBI:176491"/>
    </reaction>
    <physiologicalReaction direction="left-to-right" evidence="14">
        <dbReference type="Rhea" id="RHEA:67861"/>
    </physiologicalReaction>
</comment>
<dbReference type="Proteomes" id="UP000504639">
    <property type="component" value="Chromosome 9"/>
</dbReference>
<keyword evidence="7 22" id="KW-0472">Membrane</keyword>
<evidence type="ECO:0000256" key="22">
    <source>
        <dbReference type="SAM" id="Phobius"/>
    </source>
</evidence>
<dbReference type="InterPro" id="IPR027417">
    <property type="entry name" value="P-loop_NTPase"/>
</dbReference>
<keyword evidence="8" id="KW-1015">Disulfide bond</keyword>
<name>A0A6J3DID7_AYTFU</name>
<comment type="pathway">
    <text evidence="18">Protein modification; carbohydrate sulfation.</text>
</comment>
<dbReference type="PANTHER" id="PTHR10704">
    <property type="entry name" value="CARBOHYDRATE SULFOTRANSFERASE"/>
    <property type="match status" value="1"/>
</dbReference>
<evidence type="ECO:0000256" key="1">
    <source>
        <dbReference type="ARBA" id="ARBA00005530"/>
    </source>
</evidence>
<keyword evidence="2 20" id="KW-0808">Transferase</keyword>
<evidence type="ECO:0000256" key="8">
    <source>
        <dbReference type="ARBA" id="ARBA00023157"/>
    </source>
</evidence>
<evidence type="ECO:0000256" key="9">
    <source>
        <dbReference type="ARBA" id="ARBA00023180"/>
    </source>
</evidence>
<evidence type="ECO:0000256" key="13">
    <source>
        <dbReference type="ARBA" id="ARBA00050174"/>
    </source>
</evidence>
<evidence type="ECO:0000256" key="18">
    <source>
        <dbReference type="ARBA" id="ARBA00060663"/>
    </source>
</evidence>
<evidence type="ECO:0000256" key="4">
    <source>
        <dbReference type="ARBA" id="ARBA00022968"/>
    </source>
</evidence>
<evidence type="ECO:0000256" key="12">
    <source>
        <dbReference type="ARBA" id="ARBA00037848"/>
    </source>
</evidence>
<dbReference type="InParanoid" id="A0A6J3DID7"/>
<evidence type="ECO:0000313" key="25">
    <source>
        <dbReference type="RefSeq" id="XP_032049108.1"/>
    </source>
</evidence>
<accession>A0A6J3DID7</accession>
<feature type="transmembrane region" description="Helical" evidence="22">
    <location>
        <begin position="127"/>
        <end position="146"/>
    </location>
</feature>
<evidence type="ECO:0000256" key="2">
    <source>
        <dbReference type="ARBA" id="ARBA00022679"/>
    </source>
</evidence>
<reference evidence="25" key="1">
    <citation type="submission" date="2025-08" db="UniProtKB">
        <authorList>
            <consortium name="RefSeq"/>
        </authorList>
    </citation>
    <scope>IDENTIFICATION</scope>
    <source>
        <tissue evidence="25">Lung</tissue>
    </source>
</reference>
<feature type="compositionally biased region" description="Low complexity" evidence="21">
    <location>
        <begin position="52"/>
        <end position="61"/>
    </location>
</feature>
<dbReference type="GO" id="GO:0001517">
    <property type="term" value="F:N-acetylglucosamine 6-O-sulfotransferase activity"/>
    <property type="evidence" value="ECO:0007669"/>
    <property type="project" value="TreeGrafter"/>
</dbReference>
<dbReference type="InterPro" id="IPR051135">
    <property type="entry name" value="Gal/GlcNAc/GalNAc_ST"/>
</dbReference>
<evidence type="ECO:0000256" key="20">
    <source>
        <dbReference type="RuleBase" id="RU361155"/>
    </source>
</evidence>
<comment type="catalytic activity">
    <reaction evidence="15">
        <text>a 3-O-{beta-D-galactosyl-(1-&gt;3)-[N-acetyl-beta-D-glucosaminyl-(1-&gt;6)]-N-acetyl-alpha-D-galactosaminyl}-L-threonyl-[protein] + 3'-phosphoadenylyl sulfate = 3-O-{beta-D-galactosyl-(1-&gt;3)-[6-O-sulfo-N-acetyl-beta-D-glucosaminyl-(1-&gt;6)]-N-acetyl-alpha-D-galactosaminyl}-L-threonyl-[protein] + adenosine 3',5'-bisphosphate + H(+)</text>
        <dbReference type="Rhea" id="RHEA:67864"/>
        <dbReference type="Rhea" id="RHEA-COMP:14420"/>
        <dbReference type="Rhea" id="RHEA-COMP:17370"/>
        <dbReference type="ChEBI" id="CHEBI:15378"/>
        <dbReference type="ChEBI" id="CHEBI:58339"/>
        <dbReference type="ChEBI" id="CHEBI:58343"/>
        <dbReference type="ChEBI" id="CHEBI:139607"/>
        <dbReference type="ChEBI" id="CHEBI:176493"/>
    </reaction>
    <physiologicalReaction direction="left-to-right" evidence="15">
        <dbReference type="Rhea" id="RHEA:67865"/>
    </physiologicalReaction>
</comment>
<evidence type="ECO:0000256" key="5">
    <source>
        <dbReference type="ARBA" id="ARBA00022989"/>
    </source>
</evidence>
<evidence type="ECO:0000256" key="6">
    <source>
        <dbReference type="ARBA" id="ARBA00023034"/>
    </source>
</evidence>
<evidence type="ECO:0000259" key="23">
    <source>
        <dbReference type="Pfam" id="PF00685"/>
    </source>
</evidence>
<evidence type="ECO:0000256" key="15">
    <source>
        <dbReference type="ARBA" id="ARBA00051221"/>
    </source>
</evidence>
<dbReference type="KEGG" id="aful:116492454"/>
<dbReference type="Pfam" id="PF00685">
    <property type="entry name" value="Sulfotransfer_1"/>
    <property type="match status" value="1"/>
</dbReference>
<comment type="subunit">
    <text evidence="19">Homodimer; disulfide-linked. Homodimerization is not essential for enzyme activity.</text>
</comment>
<dbReference type="GO" id="GO:0006790">
    <property type="term" value="P:sulfur compound metabolic process"/>
    <property type="evidence" value="ECO:0007669"/>
    <property type="project" value="TreeGrafter"/>
</dbReference>
<keyword evidence="6" id="KW-0333">Golgi apparatus</keyword>
<feature type="region of interest" description="Disordered" evidence="21">
    <location>
        <begin position="1"/>
        <end position="73"/>
    </location>
</feature>